<protein>
    <submittedName>
        <fullName evidence="1">Uncharacterized protein</fullName>
    </submittedName>
</protein>
<name>A0ABR1G652_AURAN</name>
<sequence>MVDANAMNATLARSERLSMYQLRCDAREREVAELEARSRLPRDVLELPAAPLADVRSSYENLSNVAAVKLARLEMSTHRERQWRASTSSR</sequence>
<gene>
    <name evidence="1" type="ORF">SO694_0016206</name>
</gene>
<dbReference type="Proteomes" id="UP001363151">
    <property type="component" value="Unassembled WGS sequence"/>
</dbReference>
<evidence type="ECO:0000313" key="1">
    <source>
        <dbReference type="EMBL" id="KAK7248522.1"/>
    </source>
</evidence>
<reference evidence="1 2" key="1">
    <citation type="submission" date="2024-03" db="EMBL/GenBank/DDBJ databases">
        <title>Aureococcus anophagefferens CCMP1851 and Kratosvirus quantuckense: Draft genome of a second virus-susceptible host strain in the model system.</title>
        <authorList>
            <person name="Chase E."/>
            <person name="Truchon A.R."/>
            <person name="Schepens W."/>
            <person name="Wilhelm S.W."/>
        </authorList>
    </citation>
    <scope>NUCLEOTIDE SEQUENCE [LARGE SCALE GENOMIC DNA]</scope>
    <source>
        <strain evidence="1 2">CCMP1851</strain>
    </source>
</reference>
<proteinExistence type="predicted"/>
<accession>A0ABR1G652</accession>
<comment type="caution">
    <text evidence="1">The sequence shown here is derived from an EMBL/GenBank/DDBJ whole genome shotgun (WGS) entry which is preliminary data.</text>
</comment>
<evidence type="ECO:0000313" key="2">
    <source>
        <dbReference type="Proteomes" id="UP001363151"/>
    </source>
</evidence>
<organism evidence="1 2">
    <name type="scientific">Aureococcus anophagefferens</name>
    <name type="common">Harmful bloom alga</name>
    <dbReference type="NCBI Taxonomy" id="44056"/>
    <lineage>
        <taxon>Eukaryota</taxon>
        <taxon>Sar</taxon>
        <taxon>Stramenopiles</taxon>
        <taxon>Ochrophyta</taxon>
        <taxon>Pelagophyceae</taxon>
        <taxon>Pelagomonadales</taxon>
        <taxon>Pelagomonadaceae</taxon>
        <taxon>Aureococcus</taxon>
    </lineage>
</organism>
<keyword evidence="2" id="KW-1185">Reference proteome</keyword>
<dbReference type="EMBL" id="JBBJCI010000094">
    <property type="protein sequence ID" value="KAK7248522.1"/>
    <property type="molecule type" value="Genomic_DNA"/>
</dbReference>